<comment type="caution">
    <text evidence="2">The sequence shown here is derived from an EMBL/GenBank/DDBJ whole genome shotgun (WGS) entry which is preliminary data.</text>
</comment>
<sequence>MTLIHIITFFTCCLSSFSTLSLSLSFFFFFFFFLDPPALFFQFTPLHHLFFSVHTPHSLIFFLFHFVPPHDLSFTTHPSAVMFFLLVHHKLIFL</sequence>
<feature type="transmembrane region" description="Helical" evidence="1">
    <location>
        <begin position="46"/>
        <end position="68"/>
    </location>
</feature>
<evidence type="ECO:0000256" key="1">
    <source>
        <dbReference type="SAM" id="Phobius"/>
    </source>
</evidence>
<keyword evidence="1" id="KW-0812">Transmembrane</keyword>
<name>A0A1Y2FYR8_9FUNG</name>
<keyword evidence="3" id="KW-1185">Reference proteome</keyword>
<gene>
    <name evidence="2" type="ORF">BCR41DRAFT_31841</name>
</gene>
<dbReference type="Proteomes" id="UP000193648">
    <property type="component" value="Unassembled WGS sequence"/>
</dbReference>
<feature type="transmembrane region" description="Helical" evidence="1">
    <location>
        <begin position="6"/>
        <end position="34"/>
    </location>
</feature>
<dbReference type="InParanoid" id="A0A1Y2FYR8"/>
<keyword evidence="1" id="KW-0472">Membrane</keyword>
<dbReference type="AlphaFoldDB" id="A0A1Y2FYR8"/>
<accession>A0A1Y2FYR8</accession>
<organism evidence="2 3">
    <name type="scientific">Lobosporangium transversale</name>
    <dbReference type="NCBI Taxonomy" id="64571"/>
    <lineage>
        <taxon>Eukaryota</taxon>
        <taxon>Fungi</taxon>
        <taxon>Fungi incertae sedis</taxon>
        <taxon>Mucoromycota</taxon>
        <taxon>Mortierellomycotina</taxon>
        <taxon>Mortierellomycetes</taxon>
        <taxon>Mortierellales</taxon>
        <taxon>Mortierellaceae</taxon>
        <taxon>Lobosporangium</taxon>
    </lineage>
</organism>
<dbReference type="RefSeq" id="XP_021875007.1">
    <property type="nucleotide sequence ID" value="XM_022021313.1"/>
</dbReference>
<keyword evidence="1" id="KW-1133">Transmembrane helix</keyword>
<reference evidence="2 3" key="1">
    <citation type="submission" date="2016-07" db="EMBL/GenBank/DDBJ databases">
        <title>Pervasive Adenine N6-methylation of Active Genes in Fungi.</title>
        <authorList>
            <consortium name="DOE Joint Genome Institute"/>
            <person name="Mondo S.J."/>
            <person name="Dannebaum R.O."/>
            <person name="Kuo R.C."/>
            <person name="Labutti K."/>
            <person name="Haridas S."/>
            <person name="Kuo A."/>
            <person name="Salamov A."/>
            <person name="Ahrendt S.R."/>
            <person name="Lipzen A."/>
            <person name="Sullivan W."/>
            <person name="Andreopoulos W.B."/>
            <person name="Clum A."/>
            <person name="Lindquist E."/>
            <person name="Daum C."/>
            <person name="Ramamoorthy G.K."/>
            <person name="Gryganskyi A."/>
            <person name="Culley D."/>
            <person name="Magnuson J.K."/>
            <person name="James T.Y."/>
            <person name="O'Malley M.A."/>
            <person name="Stajich J.E."/>
            <person name="Spatafora J.W."/>
            <person name="Visel A."/>
            <person name="Grigoriev I.V."/>
        </authorList>
    </citation>
    <scope>NUCLEOTIDE SEQUENCE [LARGE SCALE GENOMIC DNA]</scope>
    <source>
        <strain evidence="2 3">NRRL 3116</strain>
    </source>
</reference>
<dbReference type="GeneID" id="33563157"/>
<evidence type="ECO:0000313" key="3">
    <source>
        <dbReference type="Proteomes" id="UP000193648"/>
    </source>
</evidence>
<dbReference type="EMBL" id="MCFF01000124">
    <property type="protein sequence ID" value="ORY88695.1"/>
    <property type="molecule type" value="Genomic_DNA"/>
</dbReference>
<evidence type="ECO:0000313" key="2">
    <source>
        <dbReference type="EMBL" id="ORY88695.1"/>
    </source>
</evidence>
<protein>
    <submittedName>
        <fullName evidence="2">Uncharacterized protein</fullName>
    </submittedName>
</protein>
<proteinExistence type="predicted"/>